<accession>A0A9W6U3G8</accession>
<evidence type="ECO:0000313" key="2">
    <source>
        <dbReference type="EMBL" id="GMF25232.1"/>
    </source>
</evidence>
<name>A0A9W6U3G8_9STRA</name>
<reference evidence="2" key="1">
    <citation type="submission" date="2023-04" db="EMBL/GenBank/DDBJ databases">
        <title>Phytophthora fragariaefolia NBRC 109709.</title>
        <authorList>
            <person name="Ichikawa N."/>
            <person name="Sato H."/>
            <person name="Tonouchi N."/>
        </authorList>
    </citation>
    <scope>NUCLEOTIDE SEQUENCE</scope>
    <source>
        <strain evidence="2">NBRC 109709</strain>
    </source>
</reference>
<feature type="compositionally biased region" description="Low complexity" evidence="1">
    <location>
        <begin position="121"/>
        <end position="133"/>
    </location>
</feature>
<sequence>MMAECFSGAPPQLLQPGSGSFNRAMEEAMLQQRETEDGAAAPKRSKTTGTADAALQTQVIPVPDSAPALPALPAPPEPPLHTAPQSEDAAPVSQPAPLQRHAVEMESEVSRQAPPDPPSSSPAERAPASSEPASLPPEPVPQDEEAPREGDVTAKDEEFPRENEIIRAMERRSQQLERLVKSHQTLSDMTQKLMAALMNRQT</sequence>
<evidence type="ECO:0000256" key="1">
    <source>
        <dbReference type="SAM" id="MobiDB-lite"/>
    </source>
</evidence>
<comment type="caution">
    <text evidence="2">The sequence shown here is derived from an EMBL/GenBank/DDBJ whole genome shotgun (WGS) entry which is preliminary data.</text>
</comment>
<feature type="compositionally biased region" description="Basic and acidic residues" evidence="1">
    <location>
        <begin position="145"/>
        <end position="163"/>
    </location>
</feature>
<dbReference type="EMBL" id="BSXT01000350">
    <property type="protein sequence ID" value="GMF25232.1"/>
    <property type="molecule type" value="Genomic_DNA"/>
</dbReference>
<dbReference type="Proteomes" id="UP001165121">
    <property type="component" value="Unassembled WGS sequence"/>
</dbReference>
<feature type="region of interest" description="Disordered" evidence="1">
    <location>
        <begin position="1"/>
        <end position="163"/>
    </location>
</feature>
<feature type="compositionally biased region" description="Pro residues" evidence="1">
    <location>
        <begin position="70"/>
        <end position="81"/>
    </location>
</feature>
<evidence type="ECO:0000313" key="3">
    <source>
        <dbReference type="Proteomes" id="UP001165121"/>
    </source>
</evidence>
<keyword evidence="3" id="KW-1185">Reference proteome</keyword>
<dbReference type="AlphaFoldDB" id="A0A9W6U3G8"/>
<protein>
    <submittedName>
        <fullName evidence="2">Unnamed protein product</fullName>
    </submittedName>
</protein>
<dbReference type="OrthoDB" id="163330at2759"/>
<feature type="compositionally biased region" description="Polar residues" evidence="1">
    <location>
        <begin position="47"/>
        <end position="59"/>
    </location>
</feature>
<gene>
    <name evidence="2" type="ORF">Pfra01_000447000</name>
</gene>
<proteinExistence type="predicted"/>
<organism evidence="2 3">
    <name type="scientific">Phytophthora fragariaefolia</name>
    <dbReference type="NCBI Taxonomy" id="1490495"/>
    <lineage>
        <taxon>Eukaryota</taxon>
        <taxon>Sar</taxon>
        <taxon>Stramenopiles</taxon>
        <taxon>Oomycota</taxon>
        <taxon>Peronosporomycetes</taxon>
        <taxon>Peronosporales</taxon>
        <taxon>Peronosporaceae</taxon>
        <taxon>Phytophthora</taxon>
    </lineage>
</organism>